<dbReference type="AlphaFoldDB" id="W6NFT6"/>
<organism evidence="2">
    <name type="scientific">Haemonchus contortus</name>
    <name type="common">Barber pole worm</name>
    <dbReference type="NCBI Taxonomy" id="6289"/>
    <lineage>
        <taxon>Eukaryota</taxon>
        <taxon>Metazoa</taxon>
        <taxon>Ecdysozoa</taxon>
        <taxon>Nematoda</taxon>
        <taxon>Chromadorea</taxon>
        <taxon>Rhabditida</taxon>
        <taxon>Rhabditina</taxon>
        <taxon>Rhabditomorpha</taxon>
        <taxon>Strongyloidea</taxon>
        <taxon>Trichostrongylidae</taxon>
        <taxon>Haemonchus</taxon>
    </lineage>
</organism>
<evidence type="ECO:0000256" key="1">
    <source>
        <dbReference type="SAM" id="Phobius"/>
    </source>
</evidence>
<feature type="transmembrane region" description="Helical" evidence="1">
    <location>
        <begin position="73"/>
        <end position="96"/>
    </location>
</feature>
<evidence type="ECO:0000313" key="2">
    <source>
        <dbReference type="EMBL" id="CDL95625.1"/>
    </source>
</evidence>
<name>W6NFT6_HAECO</name>
<reference evidence="2" key="2">
    <citation type="submission" date="2013-05" db="EMBL/GenBank/DDBJ databases">
        <title>The genome and transcriptome of Haemonchus contortus: a key model parasite for drug and vaccine discovery.</title>
        <authorList>
            <person name="Laing R."/>
            <person name="Kikuchi T."/>
            <person name="Martinelli A."/>
            <person name="Tsai I.J."/>
            <person name="Beech R.N."/>
            <person name="Redman E."/>
            <person name="Holroyd N."/>
            <person name="Bartley D.J."/>
            <person name="Beasley H."/>
            <person name="Britton C."/>
            <person name="Curran D."/>
            <person name="Devaney E."/>
            <person name="Gilabert A."/>
            <person name="Jackson F."/>
            <person name="Hunt M."/>
            <person name="Johnston S."/>
            <person name="Kryukov I."/>
            <person name="Li K."/>
            <person name="Morrison A.A."/>
            <person name="Reid A.J."/>
            <person name="Sargison N."/>
            <person name="Saunders G."/>
            <person name="Wasmuth J.D."/>
            <person name="Wolstenholme A."/>
            <person name="Berriman M."/>
            <person name="Gilleard J.S."/>
            <person name="Cotton J.A."/>
        </authorList>
    </citation>
    <scope>NUCLEOTIDE SEQUENCE [LARGE SCALE GENOMIC DNA]</scope>
    <source>
        <strain evidence="2">ISE/inbred ISE</strain>
    </source>
</reference>
<keyword evidence="1" id="KW-1133">Transmembrane helix</keyword>
<keyword evidence="1" id="KW-0812">Transmembrane</keyword>
<feature type="transmembrane region" description="Helical" evidence="1">
    <location>
        <begin position="103"/>
        <end position="126"/>
    </location>
</feature>
<dbReference type="EMBL" id="CAVP010059197">
    <property type="protein sequence ID" value="CDL95625.1"/>
    <property type="molecule type" value="Genomic_DNA"/>
</dbReference>
<gene>
    <name evidence="2" type="ORF">HCOI_01720800</name>
</gene>
<protein>
    <submittedName>
        <fullName evidence="2">Protein C09G9.5, isoform a</fullName>
    </submittedName>
</protein>
<comment type="caution">
    <text evidence="2">The sequence shown here is derived from an EMBL/GenBank/DDBJ whole genome shotgun (WGS) entry which is preliminary data.</text>
</comment>
<reference evidence="2" key="1">
    <citation type="submission" date="2013-03" db="EMBL/GenBank/DDBJ databases">
        <authorList>
            <person name="Aslett M."/>
        </authorList>
    </citation>
    <scope>NUCLEOTIDE SEQUENCE [LARGE SCALE GENOMIC DNA]</scope>
    <source>
        <strain evidence="2">ISE/inbred ISE</strain>
    </source>
</reference>
<feature type="transmembrane region" description="Helical" evidence="1">
    <location>
        <begin position="151"/>
        <end position="172"/>
    </location>
</feature>
<keyword evidence="1" id="KW-0472">Membrane</keyword>
<sequence>MIVLSTATLATDSQQFRRVKPSVPKMCCLLPVNAAALFGIVSTSLLAAALYICCVIHLKSSTSSLEGLGGTKMIALLSVALTIIVLFAVLFVWGVLAVRQRLLLPFTTLSCFLLFAVVGTLIATMVTSADEINTAISKTDGNSGATVADLVIFRVVLGVAALILAIELYAYIRLFLHVRDIMTVPVSVAKFPQGFCCCGVADVNVELISLVDMNFVSIITSNRPTIRQRKAKG</sequence>
<proteinExistence type="predicted"/>
<feature type="transmembrane region" description="Helical" evidence="1">
    <location>
        <begin position="27"/>
        <end position="58"/>
    </location>
</feature>
<accession>W6NFT6</accession>